<dbReference type="EMBL" id="UINC01166991">
    <property type="protein sequence ID" value="SVD69240.1"/>
    <property type="molecule type" value="Genomic_DNA"/>
</dbReference>
<organism evidence="1">
    <name type="scientific">marine metagenome</name>
    <dbReference type="NCBI Taxonomy" id="408172"/>
    <lineage>
        <taxon>unclassified sequences</taxon>
        <taxon>metagenomes</taxon>
        <taxon>ecological metagenomes</taxon>
    </lineage>
</organism>
<sequence length="24" mass="2753">QTGMVSYLPDHALPKRSELRINRA</sequence>
<reference evidence="1" key="1">
    <citation type="submission" date="2018-05" db="EMBL/GenBank/DDBJ databases">
        <authorList>
            <person name="Lanie J.A."/>
            <person name="Ng W.-L."/>
            <person name="Kazmierczak K.M."/>
            <person name="Andrzejewski T.M."/>
            <person name="Davidsen T.M."/>
            <person name="Wayne K.J."/>
            <person name="Tettelin H."/>
            <person name="Glass J.I."/>
            <person name="Rusch D."/>
            <person name="Podicherti R."/>
            <person name="Tsui H.-C.T."/>
            <person name="Winkler M.E."/>
        </authorList>
    </citation>
    <scope>NUCLEOTIDE SEQUENCE</scope>
</reference>
<gene>
    <name evidence="1" type="ORF">METZ01_LOCUS422094</name>
</gene>
<protein>
    <submittedName>
        <fullName evidence="1">Uncharacterized protein</fullName>
    </submittedName>
</protein>
<name>A0A382XEJ0_9ZZZZ</name>
<feature type="non-terminal residue" evidence="1">
    <location>
        <position position="1"/>
    </location>
</feature>
<dbReference type="AlphaFoldDB" id="A0A382XEJ0"/>
<accession>A0A382XEJ0</accession>
<evidence type="ECO:0000313" key="1">
    <source>
        <dbReference type="EMBL" id="SVD69240.1"/>
    </source>
</evidence>
<proteinExistence type="predicted"/>